<accession>A0A9X3ADD2</accession>
<dbReference type="InterPro" id="IPR020843">
    <property type="entry name" value="ER"/>
</dbReference>
<dbReference type="SMART" id="SM01294">
    <property type="entry name" value="PKS_PP_betabranch"/>
    <property type="match status" value="1"/>
</dbReference>
<dbReference type="GO" id="GO:0016491">
    <property type="term" value="F:oxidoreductase activity"/>
    <property type="evidence" value="ECO:0007669"/>
    <property type="project" value="InterPro"/>
</dbReference>
<evidence type="ECO:0000313" key="5">
    <source>
        <dbReference type="EMBL" id="MCS7475561.1"/>
    </source>
</evidence>
<dbReference type="AlphaFoldDB" id="A0A9X3ADD2"/>
<dbReference type="Gene3D" id="3.40.50.720">
    <property type="entry name" value="NAD(P)-binding Rossmann-like Domain"/>
    <property type="match status" value="1"/>
</dbReference>
<dbReference type="CDD" id="cd05195">
    <property type="entry name" value="enoyl_red"/>
    <property type="match status" value="1"/>
</dbReference>
<dbReference type="PROSITE" id="PS00012">
    <property type="entry name" value="PHOSPHOPANTETHEINE"/>
    <property type="match status" value="1"/>
</dbReference>
<dbReference type="Gene3D" id="3.90.180.10">
    <property type="entry name" value="Medium-chain alcohol dehydrogenases, catalytic domain"/>
    <property type="match status" value="1"/>
</dbReference>
<keyword evidence="1" id="KW-0596">Phosphopantetheine</keyword>
<proteinExistence type="predicted"/>
<dbReference type="SMART" id="SM00822">
    <property type="entry name" value="PKS_KR"/>
    <property type="match status" value="1"/>
</dbReference>
<protein>
    <submittedName>
        <fullName evidence="5">SDR family NAD(P)-dependent oxidoreductase</fullName>
    </submittedName>
</protein>
<dbReference type="Pfam" id="PF00550">
    <property type="entry name" value="PP-binding"/>
    <property type="match status" value="1"/>
</dbReference>
<evidence type="ECO:0000256" key="3">
    <source>
        <dbReference type="ARBA" id="ARBA00022679"/>
    </source>
</evidence>
<dbReference type="PANTHER" id="PTHR43775:SF51">
    <property type="entry name" value="INACTIVE PHENOLPHTHIOCEROL SYNTHESIS POLYKETIDE SYNTHASE TYPE I PKS1-RELATED"/>
    <property type="match status" value="1"/>
</dbReference>
<keyword evidence="6" id="KW-1185">Reference proteome</keyword>
<feature type="domain" description="Carrier" evidence="4">
    <location>
        <begin position="502"/>
        <end position="577"/>
    </location>
</feature>
<evidence type="ECO:0000313" key="6">
    <source>
        <dbReference type="Proteomes" id="UP001141259"/>
    </source>
</evidence>
<dbReference type="InterPro" id="IPR009081">
    <property type="entry name" value="PP-bd_ACP"/>
</dbReference>
<dbReference type="SUPFAM" id="SSF47336">
    <property type="entry name" value="ACP-like"/>
    <property type="match status" value="1"/>
</dbReference>
<dbReference type="GO" id="GO:0031177">
    <property type="term" value="F:phosphopantetheine binding"/>
    <property type="evidence" value="ECO:0007669"/>
    <property type="project" value="InterPro"/>
</dbReference>
<dbReference type="SUPFAM" id="SSF51735">
    <property type="entry name" value="NAD(P)-binding Rossmann-fold domains"/>
    <property type="match status" value="2"/>
</dbReference>
<dbReference type="InterPro" id="IPR057326">
    <property type="entry name" value="KR_dom"/>
</dbReference>
<dbReference type="FunFam" id="3.40.50.720:FF:000209">
    <property type="entry name" value="Polyketide synthase Pks12"/>
    <property type="match status" value="1"/>
</dbReference>
<dbReference type="SMART" id="SM00823">
    <property type="entry name" value="PKS_PP"/>
    <property type="match status" value="1"/>
</dbReference>
<evidence type="ECO:0000256" key="1">
    <source>
        <dbReference type="ARBA" id="ARBA00022450"/>
    </source>
</evidence>
<dbReference type="InterPro" id="IPR036736">
    <property type="entry name" value="ACP-like_sf"/>
</dbReference>
<organism evidence="5 6">
    <name type="scientific">Umezawaea endophytica</name>
    <dbReference type="NCBI Taxonomy" id="1654476"/>
    <lineage>
        <taxon>Bacteria</taxon>
        <taxon>Bacillati</taxon>
        <taxon>Actinomycetota</taxon>
        <taxon>Actinomycetes</taxon>
        <taxon>Pseudonocardiales</taxon>
        <taxon>Pseudonocardiaceae</taxon>
        <taxon>Umezawaea</taxon>
    </lineage>
</organism>
<dbReference type="PANTHER" id="PTHR43775">
    <property type="entry name" value="FATTY ACID SYNTHASE"/>
    <property type="match status" value="1"/>
</dbReference>
<dbReference type="SMART" id="SM00829">
    <property type="entry name" value="PKS_ER"/>
    <property type="match status" value="1"/>
</dbReference>
<dbReference type="InterPro" id="IPR020806">
    <property type="entry name" value="PKS_PP-bd"/>
</dbReference>
<dbReference type="InterPro" id="IPR006162">
    <property type="entry name" value="Ppantetheine_attach_site"/>
</dbReference>
<keyword evidence="2" id="KW-0597">Phosphoprotein</keyword>
<dbReference type="InterPro" id="IPR013968">
    <property type="entry name" value="PKS_KR"/>
</dbReference>
<dbReference type="EMBL" id="JANYMP010000001">
    <property type="protein sequence ID" value="MCS7475561.1"/>
    <property type="molecule type" value="Genomic_DNA"/>
</dbReference>
<comment type="caution">
    <text evidence="5">The sequence shown here is derived from an EMBL/GenBank/DDBJ whole genome shotgun (WGS) entry which is preliminary data.</text>
</comment>
<dbReference type="Gene3D" id="1.10.1200.10">
    <property type="entry name" value="ACP-like"/>
    <property type="match status" value="1"/>
</dbReference>
<gene>
    <name evidence="5" type="ORF">NZH93_01745</name>
</gene>
<name>A0A9X3ADD2_9PSEU</name>
<dbReference type="GO" id="GO:0006633">
    <property type="term" value="P:fatty acid biosynthetic process"/>
    <property type="evidence" value="ECO:0007669"/>
    <property type="project" value="TreeGrafter"/>
</dbReference>
<dbReference type="InterPro" id="IPR050091">
    <property type="entry name" value="PKS_NRPS_Biosynth_Enz"/>
</dbReference>
<keyword evidence="3" id="KW-0808">Transferase</keyword>
<dbReference type="Pfam" id="PF08659">
    <property type="entry name" value="KR"/>
    <property type="match status" value="1"/>
</dbReference>
<dbReference type="InterPro" id="IPR036291">
    <property type="entry name" value="NAD(P)-bd_dom_sf"/>
</dbReference>
<sequence>MGLFAGIGPVSLTDHRLLVRVPRGWTFEQAAAVPVAYLTAYHGLVHLAGLGAGDSVLVHAGSGGVGTAAVRLARHLGAEVFATASPAKWDALRAAGLPDDHIASSRALDFEQRFLASTGGRGVDVVLNCLAGEFIDSSLRLLPRGGHFLEMGKTEHRDPDEVAAAHPGVSYRAYDVRDPGLDRMREMLTALLDLFDRGVLAPPPVSTWDVRRASSAFRHLGEAKHVGKVVLTLPADELWDADRAVLVTGGHGHLGRLVARHLVVEHGVRQVLLMGRSLPAPGGEAARAVEDLRGLGADVRAIACDAADRAALDAALADLDRDGVRLGGVVHAAGVLDDGVLASLTPDKLEHALRPKVDAALNLHAATRDLGAFVVFSSLAGTLGTAGQAGYAAGNAFLDALVESRRSAGRAGTSVVWGLWEGADGMGADLAAADLARLARTGVAGLSDQRGLALFDAAIRRAAPTAVAAEWALDGLRDSTAPMLRDLSRSTAPVAPAPVEGPSLLDTVRHETAVVLGHASGQAVDPRELFDRMGLDSLAAVELRNRIAAATGTRLPATFIYDWPTPAHLAERLGEPAPEEGTS</sequence>
<evidence type="ECO:0000256" key="2">
    <source>
        <dbReference type="ARBA" id="ARBA00022553"/>
    </source>
</evidence>
<dbReference type="Pfam" id="PF13602">
    <property type="entry name" value="ADH_zinc_N_2"/>
    <property type="match status" value="1"/>
</dbReference>
<dbReference type="PROSITE" id="PS50075">
    <property type="entry name" value="CARRIER"/>
    <property type="match status" value="1"/>
</dbReference>
<dbReference type="GO" id="GO:0004312">
    <property type="term" value="F:fatty acid synthase activity"/>
    <property type="evidence" value="ECO:0007669"/>
    <property type="project" value="TreeGrafter"/>
</dbReference>
<reference evidence="5" key="1">
    <citation type="submission" date="2022-08" db="EMBL/GenBank/DDBJ databases">
        <authorList>
            <person name="Tistechok S."/>
            <person name="Samborskyy M."/>
            <person name="Roman I."/>
        </authorList>
    </citation>
    <scope>NUCLEOTIDE SEQUENCE</scope>
    <source>
        <strain evidence="5">DSM 103496</strain>
    </source>
</reference>
<evidence type="ECO:0000259" key="4">
    <source>
        <dbReference type="PROSITE" id="PS50075"/>
    </source>
</evidence>
<dbReference type="Proteomes" id="UP001141259">
    <property type="component" value="Unassembled WGS sequence"/>
</dbReference>